<evidence type="ECO:0000313" key="2">
    <source>
        <dbReference type="EMBL" id="KAA0598492.1"/>
    </source>
</evidence>
<reference evidence="2 3" key="1">
    <citation type="submission" date="2019-08" db="EMBL/GenBank/DDBJ databases">
        <authorList>
            <person name="Grouzdev D."/>
            <person name="Tikhonova E."/>
            <person name="Kravchenko I."/>
        </authorList>
    </citation>
    <scope>NUCLEOTIDE SEQUENCE [LARGE SCALE GENOMIC DNA]</scope>
    <source>
        <strain evidence="2 3">59b</strain>
    </source>
</reference>
<dbReference type="InterPro" id="IPR007712">
    <property type="entry name" value="RelE/ParE_toxin"/>
</dbReference>
<dbReference type="EMBL" id="VTTN01000001">
    <property type="protein sequence ID" value="KAA0598492.1"/>
    <property type="molecule type" value="Genomic_DNA"/>
</dbReference>
<dbReference type="OrthoDB" id="5457915at2"/>
<sequence length="121" mass="13301">MGAYRVTDAAKQDFRAILKETREQFGTHQRQIYKGLIATAVKMVATEPGRGGSWDRGGIVPGLRAFHLENAAGRRGAAAHTLYYAVEHLPAGSPRVVILRLLHEGMEPNLHIARTDFPDSP</sequence>
<name>A0A5A9GXI8_AZOLI</name>
<evidence type="ECO:0000313" key="3">
    <source>
        <dbReference type="Proteomes" id="UP000324927"/>
    </source>
</evidence>
<dbReference type="Proteomes" id="UP000324927">
    <property type="component" value="Unassembled WGS sequence"/>
</dbReference>
<comment type="caution">
    <text evidence="2">The sequence shown here is derived from an EMBL/GenBank/DDBJ whole genome shotgun (WGS) entry which is preliminary data.</text>
</comment>
<accession>A0A5A9GXI8</accession>
<proteinExistence type="predicted"/>
<dbReference type="InterPro" id="IPR035093">
    <property type="entry name" value="RelE/ParE_toxin_dom_sf"/>
</dbReference>
<dbReference type="AlphaFoldDB" id="A0A5A9GXI8"/>
<dbReference type="RefSeq" id="WP_149230058.1">
    <property type="nucleotide sequence ID" value="NZ_JALJXJ010000002.1"/>
</dbReference>
<dbReference type="Pfam" id="PF05016">
    <property type="entry name" value="ParE_toxin"/>
    <property type="match status" value="1"/>
</dbReference>
<dbReference type="Gene3D" id="3.30.2310.20">
    <property type="entry name" value="RelE-like"/>
    <property type="match status" value="1"/>
</dbReference>
<evidence type="ECO:0000256" key="1">
    <source>
        <dbReference type="ARBA" id="ARBA00022649"/>
    </source>
</evidence>
<organism evidence="2 3">
    <name type="scientific">Azospirillum lipoferum</name>
    <dbReference type="NCBI Taxonomy" id="193"/>
    <lineage>
        <taxon>Bacteria</taxon>
        <taxon>Pseudomonadati</taxon>
        <taxon>Pseudomonadota</taxon>
        <taxon>Alphaproteobacteria</taxon>
        <taxon>Rhodospirillales</taxon>
        <taxon>Azospirillaceae</taxon>
        <taxon>Azospirillum</taxon>
    </lineage>
</organism>
<keyword evidence="1" id="KW-1277">Toxin-antitoxin system</keyword>
<keyword evidence="3" id="KW-1185">Reference proteome</keyword>
<protein>
    <submittedName>
        <fullName evidence="2">Type II toxin-antitoxin system RelE/ParE family toxin</fullName>
    </submittedName>
</protein>
<gene>
    <name evidence="2" type="ORF">FZ942_05275</name>
</gene>